<dbReference type="VEuPathDB" id="FungiDB:P170DRAFT_460918"/>
<dbReference type="Gene3D" id="1.20.1250.20">
    <property type="entry name" value="MFS general substrate transporter like domains"/>
    <property type="match status" value="1"/>
</dbReference>
<dbReference type="Proteomes" id="UP000234275">
    <property type="component" value="Unassembled WGS sequence"/>
</dbReference>
<feature type="transmembrane region" description="Helical" evidence="5">
    <location>
        <begin position="96"/>
        <end position="118"/>
    </location>
</feature>
<evidence type="ECO:0000256" key="5">
    <source>
        <dbReference type="SAM" id="Phobius"/>
    </source>
</evidence>
<dbReference type="AlphaFoldDB" id="A0A2I2GPY9"/>
<comment type="subcellular location">
    <subcellularLocation>
        <location evidence="1">Membrane</location>
        <topology evidence="1">Multi-pass membrane protein</topology>
    </subcellularLocation>
</comment>
<feature type="transmembrane region" description="Helical" evidence="5">
    <location>
        <begin position="130"/>
        <end position="149"/>
    </location>
</feature>
<dbReference type="PROSITE" id="PS50850">
    <property type="entry name" value="MFS"/>
    <property type="match status" value="1"/>
</dbReference>
<evidence type="ECO:0000256" key="2">
    <source>
        <dbReference type="ARBA" id="ARBA00022692"/>
    </source>
</evidence>
<feature type="transmembrane region" description="Helical" evidence="5">
    <location>
        <begin position="293"/>
        <end position="310"/>
    </location>
</feature>
<feature type="transmembrane region" description="Helical" evidence="5">
    <location>
        <begin position="430"/>
        <end position="453"/>
    </location>
</feature>
<evidence type="ECO:0000313" key="7">
    <source>
        <dbReference type="EMBL" id="PLB54939.1"/>
    </source>
</evidence>
<feature type="transmembrane region" description="Helical" evidence="5">
    <location>
        <begin position="155"/>
        <end position="174"/>
    </location>
</feature>
<dbReference type="InterPro" id="IPR020846">
    <property type="entry name" value="MFS_dom"/>
</dbReference>
<dbReference type="InterPro" id="IPR011701">
    <property type="entry name" value="MFS"/>
</dbReference>
<protein>
    <submittedName>
        <fullName evidence="7">Putative MFS multidrug transporter</fullName>
    </submittedName>
</protein>
<dbReference type="InterPro" id="IPR036259">
    <property type="entry name" value="MFS_trans_sf"/>
</dbReference>
<keyword evidence="8" id="KW-1185">Reference proteome</keyword>
<feature type="transmembrane region" description="Helical" evidence="5">
    <location>
        <begin position="330"/>
        <end position="349"/>
    </location>
</feature>
<feature type="transmembrane region" description="Helical" evidence="5">
    <location>
        <begin position="62"/>
        <end position="84"/>
    </location>
</feature>
<evidence type="ECO:0000259" key="6">
    <source>
        <dbReference type="PROSITE" id="PS50850"/>
    </source>
</evidence>
<accession>A0A2I2GPY9</accession>
<evidence type="ECO:0000313" key="8">
    <source>
        <dbReference type="Proteomes" id="UP000234275"/>
    </source>
</evidence>
<dbReference type="GeneID" id="36559683"/>
<feature type="transmembrane region" description="Helical" evidence="5">
    <location>
        <begin position="465"/>
        <end position="485"/>
    </location>
</feature>
<keyword evidence="2 5" id="KW-0812">Transmembrane</keyword>
<dbReference type="EMBL" id="MSFO01000001">
    <property type="protein sequence ID" value="PLB54939.1"/>
    <property type="molecule type" value="Genomic_DNA"/>
</dbReference>
<dbReference type="RefSeq" id="XP_024710241.1">
    <property type="nucleotide sequence ID" value="XM_024851985.1"/>
</dbReference>
<feature type="transmembrane region" description="Helical" evidence="5">
    <location>
        <begin position="186"/>
        <end position="206"/>
    </location>
</feature>
<name>A0A2I2GPY9_9EURO</name>
<proteinExistence type="predicted"/>
<evidence type="ECO:0000256" key="4">
    <source>
        <dbReference type="ARBA" id="ARBA00023136"/>
    </source>
</evidence>
<dbReference type="GO" id="GO:0016020">
    <property type="term" value="C:membrane"/>
    <property type="evidence" value="ECO:0007669"/>
    <property type="project" value="UniProtKB-SubCell"/>
</dbReference>
<organism evidence="7 8">
    <name type="scientific">Aspergillus steynii IBT 23096</name>
    <dbReference type="NCBI Taxonomy" id="1392250"/>
    <lineage>
        <taxon>Eukaryota</taxon>
        <taxon>Fungi</taxon>
        <taxon>Dikarya</taxon>
        <taxon>Ascomycota</taxon>
        <taxon>Pezizomycotina</taxon>
        <taxon>Eurotiomycetes</taxon>
        <taxon>Eurotiomycetidae</taxon>
        <taxon>Eurotiales</taxon>
        <taxon>Aspergillaceae</taxon>
        <taxon>Aspergillus</taxon>
        <taxon>Aspergillus subgen. Circumdati</taxon>
    </lineage>
</organism>
<feature type="transmembrane region" description="Helical" evidence="5">
    <location>
        <begin position="370"/>
        <end position="391"/>
    </location>
</feature>
<keyword evidence="3 5" id="KW-1133">Transmembrane helix</keyword>
<dbReference type="SUPFAM" id="SSF103473">
    <property type="entry name" value="MFS general substrate transporter"/>
    <property type="match status" value="1"/>
</dbReference>
<dbReference type="Pfam" id="PF07690">
    <property type="entry name" value="MFS_1"/>
    <property type="match status" value="1"/>
</dbReference>
<keyword evidence="4 5" id="KW-0472">Membrane</keyword>
<gene>
    <name evidence="7" type="ORF">P170DRAFT_460918</name>
</gene>
<feature type="transmembrane region" description="Helical" evidence="5">
    <location>
        <begin position="218"/>
        <end position="238"/>
    </location>
</feature>
<sequence length="527" mass="57891">MTALNSSTGIAILPNDGDSSADDEYQDALRQHGLILNEAGFVRWENSNPKHPRNWNPKLKTYGTIVILLLEFITSAVGTAGTAAAQKMQNDFSVDLGLSIFCLTSTYMIGQGVGGVFFPPYSEICGRKTLYIGSTIVYCVFSVITAAVHALPAVIIARFLSGLASAVPTIVVAGSMEDMYNMKARVWMIFVWAVIGNAAVCVGPIYSAYVTQNMGWRWVFYLAAIGLGILLGFCLFLHETRPSLLLEREVAILRKSQPGRDIKPLNPDKTLDFKTMITVTCIRPLRLLLTEPIIMTASFMGAVVCALFYLQAESLPLVYEAYGWRTATASLGFVPVLLGCGMSTFVRFYDQHYLEKIARSGRAIEPEDKLTGFAVAAPCLAGGLWLFAWTTPPLTQVHWMVPMVAQFFIGFALNECVYTLTGYLADSYTIYAASGFAGLVLVRASTCAVVLPFTHPMYVNLGYNVATSILAAIATLFCVAPVVFIKYGKRIREASKFARLSLTMYHDNKVEGDGMDQKVDEKMDYEK</sequence>
<dbReference type="STRING" id="1392250.A0A2I2GPY9"/>
<dbReference type="PANTHER" id="PTHR23502:SF157">
    <property type="entry name" value="MAJOR FACILITATOR SUPERFAMILY (MFS) PROFILE DOMAIN-CONTAINING PROTEIN-RELATED"/>
    <property type="match status" value="1"/>
</dbReference>
<feature type="domain" description="Major facilitator superfamily (MFS) profile" evidence="6">
    <location>
        <begin position="59"/>
        <end position="492"/>
    </location>
</feature>
<reference evidence="7 8" key="1">
    <citation type="submission" date="2016-12" db="EMBL/GenBank/DDBJ databases">
        <title>The genomes of Aspergillus section Nigri reveals drivers in fungal speciation.</title>
        <authorList>
            <consortium name="DOE Joint Genome Institute"/>
            <person name="Vesth T.C."/>
            <person name="Nybo J."/>
            <person name="Theobald S."/>
            <person name="Brandl J."/>
            <person name="Frisvad J.C."/>
            <person name="Nielsen K.F."/>
            <person name="Lyhne E.K."/>
            <person name="Kogle M.E."/>
            <person name="Kuo A."/>
            <person name="Riley R."/>
            <person name="Clum A."/>
            <person name="Nolan M."/>
            <person name="Lipzen A."/>
            <person name="Salamov A."/>
            <person name="Henrissat B."/>
            <person name="Wiebenga A."/>
            <person name="De Vries R.P."/>
            <person name="Grigoriev I.V."/>
            <person name="Mortensen U.H."/>
            <person name="Andersen M.R."/>
            <person name="Baker S.E."/>
        </authorList>
    </citation>
    <scope>NUCLEOTIDE SEQUENCE [LARGE SCALE GENOMIC DNA]</scope>
    <source>
        <strain evidence="7 8">IBT 23096</strain>
    </source>
</reference>
<evidence type="ECO:0000256" key="3">
    <source>
        <dbReference type="ARBA" id="ARBA00022989"/>
    </source>
</evidence>
<feature type="transmembrane region" description="Helical" evidence="5">
    <location>
        <begin position="397"/>
        <end position="418"/>
    </location>
</feature>
<dbReference type="GO" id="GO:0022857">
    <property type="term" value="F:transmembrane transporter activity"/>
    <property type="evidence" value="ECO:0007669"/>
    <property type="project" value="InterPro"/>
</dbReference>
<evidence type="ECO:0000256" key="1">
    <source>
        <dbReference type="ARBA" id="ARBA00004141"/>
    </source>
</evidence>
<dbReference type="OrthoDB" id="5410178at2759"/>
<comment type="caution">
    <text evidence="7">The sequence shown here is derived from an EMBL/GenBank/DDBJ whole genome shotgun (WGS) entry which is preliminary data.</text>
</comment>
<dbReference type="PANTHER" id="PTHR23502">
    <property type="entry name" value="MAJOR FACILITATOR SUPERFAMILY"/>
    <property type="match status" value="1"/>
</dbReference>